<dbReference type="GO" id="GO:0016757">
    <property type="term" value="F:glycosyltransferase activity"/>
    <property type="evidence" value="ECO:0007669"/>
    <property type="project" value="InterPro"/>
</dbReference>
<feature type="domain" description="Glycosyl transferase family 1" evidence="1">
    <location>
        <begin position="194"/>
        <end position="354"/>
    </location>
</feature>
<gene>
    <name evidence="2" type="ORF">DL189_22345</name>
</gene>
<dbReference type="Gene3D" id="3.40.50.2000">
    <property type="entry name" value="Glycogen Phosphorylase B"/>
    <property type="match status" value="2"/>
</dbReference>
<sequence length="380" mass="43573">MSVNEYDYVILYDRIYSYEGDKITIGGIQTYLIELALLIQGMGRTVIILQRGFSNFRQEYRGIEFISYNQKIGSLVSFRALASEASKFVKSKGIIIWGNDQTSVKIPDIKTISIQHGITFDIEGIESKIKRKLINTPFYSLYRCAQRLNAIRKFEQSDYHVCVDYNFVNWYRTYRNNKQLSKTRVITNFSPVFDQQPEKNNARLSVVFARRFVERRGVHLFRTVVKRINSERNDIDFYIAGEGPYKKQLELDFGECDNVYFSTFRPEGSLDFHKNKDIAIVCSIGSEGTSLSLLEGMAAGCAVVSTNVGGLTNIVIDQHNGLLCEPNADSLYGALISLIDDEIKRKKLALNAYNTVIDSFNITKWRREWSDMLLFVESKS</sequence>
<dbReference type="SUPFAM" id="SSF53756">
    <property type="entry name" value="UDP-Glycosyltransferase/glycogen phosphorylase"/>
    <property type="match status" value="1"/>
</dbReference>
<dbReference type="RefSeq" id="WP_058677960.1">
    <property type="nucleotide sequence ID" value="NZ_JBALIL010000001.1"/>
</dbReference>
<name>A0A9X7Q3W3_9ENTR</name>
<organism evidence="2 3">
    <name type="scientific">Enterobacter hormaechei</name>
    <dbReference type="NCBI Taxonomy" id="158836"/>
    <lineage>
        <taxon>Bacteria</taxon>
        <taxon>Pseudomonadati</taxon>
        <taxon>Pseudomonadota</taxon>
        <taxon>Gammaproteobacteria</taxon>
        <taxon>Enterobacterales</taxon>
        <taxon>Enterobacteriaceae</taxon>
        <taxon>Enterobacter</taxon>
        <taxon>Enterobacter cloacae complex</taxon>
    </lineage>
</organism>
<reference evidence="2 3" key="1">
    <citation type="submission" date="2018-05" db="EMBL/GenBank/DDBJ databases">
        <title>Evaluation of testing and processing parameters for the GenePOC Carba assay.</title>
        <authorList>
            <person name="Walsh T.R."/>
        </authorList>
    </citation>
    <scope>NUCLEOTIDE SEQUENCE [LARGE SCALE GENOMIC DNA]</scope>
    <source>
        <strain evidence="2 3">PECIMP</strain>
    </source>
</reference>
<dbReference type="GO" id="GO:1901135">
    <property type="term" value="P:carbohydrate derivative metabolic process"/>
    <property type="evidence" value="ECO:0007669"/>
    <property type="project" value="UniProtKB-ARBA"/>
</dbReference>
<dbReference type="EMBL" id="QHMI01000030">
    <property type="protein sequence ID" value="PXB35466.1"/>
    <property type="molecule type" value="Genomic_DNA"/>
</dbReference>
<comment type="caution">
    <text evidence="2">The sequence shown here is derived from an EMBL/GenBank/DDBJ whole genome shotgun (WGS) entry which is preliminary data.</text>
</comment>
<dbReference type="CDD" id="cd03801">
    <property type="entry name" value="GT4_PimA-like"/>
    <property type="match status" value="1"/>
</dbReference>
<keyword evidence="2" id="KW-0808">Transferase</keyword>
<dbReference type="InterPro" id="IPR001296">
    <property type="entry name" value="Glyco_trans_1"/>
</dbReference>
<evidence type="ECO:0000313" key="2">
    <source>
        <dbReference type="EMBL" id="PXB35466.1"/>
    </source>
</evidence>
<dbReference type="AlphaFoldDB" id="A0A9X7Q3W3"/>
<protein>
    <submittedName>
        <fullName evidence="2">Glycosyl transferase family 1</fullName>
    </submittedName>
</protein>
<proteinExistence type="predicted"/>
<dbReference type="PANTHER" id="PTHR12526">
    <property type="entry name" value="GLYCOSYLTRANSFERASE"/>
    <property type="match status" value="1"/>
</dbReference>
<evidence type="ECO:0000259" key="1">
    <source>
        <dbReference type="Pfam" id="PF00534"/>
    </source>
</evidence>
<dbReference type="Proteomes" id="UP000246375">
    <property type="component" value="Unassembled WGS sequence"/>
</dbReference>
<dbReference type="Pfam" id="PF00534">
    <property type="entry name" value="Glycos_transf_1"/>
    <property type="match status" value="1"/>
</dbReference>
<evidence type="ECO:0000313" key="3">
    <source>
        <dbReference type="Proteomes" id="UP000246375"/>
    </source>
</evidence>
<accession>A0A9X7Q3W3</accession>